<protein>
    <recommendedName>
        <fullName evidence="6">Tagatose-6-phosphate kinase</fullName>
        <ecNumber evidence="6">2.7.1.144</ecNumber>
    </recommendedName>
</protein>
<dbReference type="SUPFAM" id="SSF53613">
    <property type="entry name" value="Ribokinase-like"/>
    <property type="match status" value="1"/>
</dbReference>
<evidence type="ECO:0000256" key="6">
    <source>
        <dbReference type="PIRNR" id="PIRNR000535"/>
    </source>
</evidence>
<dbReference type="EMBL" id="JACRSV010000001">
    <property type="protein sequence ID" value="MBC8558526.1"/>
    <property type="molecule type" value="Genomic_DNA"/>
</dbReference>
<dbReference type="EC" id="2.7.1.144" evidence="6"/>
<dbReference type="AlphaFoldDB" id="A0A926I657"/>
<accession>A0A926I657</accession>
<dbReference type="PROSITE" id="PS00584">
    <property type="entry name" value="PFKB_KINASES_2"/>
    <property type="match status" value="1"/>
</dbReference>
<keyword evidence="2 6" id="KW-0808">Transferase</keyword>
<dbReference type="Gene3D" id="3.40.1190.20">
    <property type="match status" value="1"/>
</dbReference>
<dbReference type="InterPro" id="IPR011611">
    <property type="entry name" value="PfkB_dom"/>
</dbReference>
<dbReference type="PANTHER" id="PTHR46566:SF2">
    <property type="entry name" value="ATP-DEPENDENT 6-PHOSPHOFRUCTOKINASE ISOZYME 2"/>
    <property type="match status" value="1"/>
</dbReference>
<dbReference type="Pfam" id="PF00294">
    <property type="entry name" value="PfkB"/>
    <property type="match status" value="1"/>
</dbReference>
<feature type="domain" description="Carbohydrate kinase PfkB" evidence="7">
    <location>
        <begin position="20"/>
        <end position="297"/>
    </location>
</feature>
<comment type="pathway">
    <text evidence="6">Carbohydrate metabolism; D-tagatose 6-phosphate degradation; D-glyceraldehyde 3-phosphate and glycerone phosphate from D-tagatose 6-phosphate: step 1/2.</text>
</comment>
<dbReference type="GO" id="GO:0005988">
    <property type="term" value="P:lactose metabolic process"/>
    <property type="evidence" value="ECO:0007669"/>
    <property type="project" value="UniProtKB-KW"/>
</dbReference>
<dbReference type="InterPro" id="IPR002173">
    <property type="entry name" value="Carboh/pur_kinase_PfkB_CS"/>
</dbReference>
<comment type="caution">
    <text evidence="8">The sequence shown here is derived from an EMBL/GenBank/DDBJ whole genome shotgun (WGS) entry which is preliminary data.</text>
</comment>
<evidence type="ECO:0000256" key="4">
    <source>
        <dbReference type="ARBA" id="ARBA00022777"/>
    </source>
</evidence>
<keyword evidence="3 6" id="KW-0547">Nucleotide-binding</keyword>
<dbReference type="InterPro" id="IPR017583">
    <property type="entry name" value="Tagatose/fructose_Pkinase"/>
</dbReference>
<comment type="similarity">
    <text evidence="1">Belongs to the carbohydrate kinase pfkB family.</text>
</comment>
<name>A0A926I657_9FIRM</name>
<organism evidence="8 9">
    <name type="scientific">Fumia xinanensis</name>
    <dbReference type="NCBI Taxonomy" id="2763659"/>
    <lineage>
        <taxon>Bacteria</taxon>
        <taxon>Bacillati</taxon>
        <taxon>Bacillota</taxon>
        <taxon>Clostridia</taxon>
        <taxon>Eubacteriales</taxon>
        <taxon>Oscillospiraceae</taxon>
        <taxon>Fumia</taxon>
    </lineage>
</organism>
<dbReference type="GO" id="GO:0008443">
    <property type="term" value="F:phosphofructokinase activity"/>
    <property type="evidence" value="ECO:0007669"/>
    <property type="project" value="TreeGrafter"/>
</dbReference>
<evidence type="ECO:0000256" key="2">
    <source>
        <dbReference type="ARBA" id="ARBA00022679"/>
    </source>
</evidence>
<dbReference type="PIRSF" id="PIRSF000535">
    <property type="entry name" value="1PFK/6PFK/LacC"/>
    <property type="match status" value="1"/>
</dbReference>
<sequence>MFDKIITISVNPALDVTLWTETMDFSEPNKTTREEIYAAGKSINVSRVLASLQTPSVSLGICGDDNSRLFTSLLQKDGVHYDFLTIPGCIRENLTLIIPDGRVLKINRAGFPVPADAMKQLKIRIEKEMDGCGNVLLVFAGSLPPNITPEAYKSYILSFRRKGVALALDTAVFKMQDIEELQPFIIKPNLVEFRQMCGSDLRTEQSIIKLCRTLSSYVDHVLVSLGSKGLIYVTKDCGYRLSTLSVSVKSTIGAGDTTLAGFIHSLQQGNSPQEAITYAVAAGSASVMLDGTDIVTPKQVEEQIPNVAVKSIR</sequence>
<dbReference type="GO" id="GO:0009024">
    <property type="term" value="F:tagatose-6-phosphate kinase activity"/>
    <property type="evidence" value="ECO:0007669"/>
    <property type="project" value="UniProtKB-EC"/>
</dbReference>
<evidence type="ECO:0000313" key="8">
    <source>
        <dbReference type="EMBL" id="MBC8558526.1"/>
    </source>
</evidence>
<evidence type="ECO:0000256" key="3">
    <source>
        <dbReference type="ARBA" id="ARBA00022741"/>
    </source>
</evidence>
<dbReference type="CDD" id="cd01164">
    <property type="entry name" value="FruK_PfkB_like"/>
    <property type="match status" value="1"/>
</dbReference>
<comment type="similarity">
    <text evidence="6">Belongs to the carbohydrate kinase PfkB family. LacC subfamily.</text>
</comment>
<dbReference type="RefSeq" id="WP_249293417.1">
    <property type="nucleotide sequence ID" value="NZ_JACRSV010000001.1"/>
</dbReference>
<evidence type="ECO:0000256" key="1">
    <source>
        <dbReference type="ARBA" id="ARBA00005380"/>
    </source>
</evidence>
<keyword evidence="4" id="KW-0418">Kinase</keyword>
<keyword evidence="6" id="KW-0423">Lactose metabolism</keyword>
<dbReference type="NCBIfam" id="TIGR03168">
    <property type="entry name" value="1-PFK"/>
    <property type="match status" value="1"/>
</dbReference>
<comment type="catalytic activity">
    <reaction evidence="6">
        <text>D-tagatofuranose 6-phosphate + ATP = D-tagatofuranose 1,6-bisphosphate + ADP + H(+)</text>
        <dbReference type="Rhea" id="RHEA:12420"/>
        <dbReference type="ChEBI" id="CHEBI:15378"/>
        <dbReference type="ChEBI" id="CHEBI:30616"/>
        <dbReference type="ChEBI" id="CHEBI:58694"/>
        <dbReference type="ChEBI" id="CHEBI:58695"/>
        <dbReference type="ChEBI" id="CHEBI:456216"/>
        <dbReference type="EC" id="2.7.1.144"/>
    </reaction>
</comment>
<evidence type="ECO:0000313" key="9">
    <source>
        <dbReference type="Proteomes" id="UP000610760"/>
    </source>
</evidence>
<gene>
    <name evidence="8" type="ORF">H8710_00450</name>
</gene>
<keyword evidence="5 6" id="KW-0067">ATP-binding</keyword>
<reference evidence="8" key="1">
    <citation type="submission" date="2020-08" db="EMBL/GenBank/DDBJ databases">
        <title>Genome public.</title>
        <authorList>
            <person name="Liu C."/>
            <person name="Sun Q."/>
        </authorList>
    </citation>
    <scope>NUCLEOTIDE SEQUENCE</scope>
    <source>
        <strain evidence="8">NSJ-33</strain>
    </source>
</reference>
<evidence type="ECO:0000256" key="5">
    <source>
        <dbReference type="ARBA" id="ARBA00022840"/>
    </source>
</evidence>
<keyword evidence="9" id="KW-1185">Reference proteome</keyword>
<dbReference type="PANTHER" id="PTHR46566">
    <property type="entry name" value="1-PHOSPHOFRUCTOKINASE-RELATED"/>
    <property type="match status" value="1"/>
</dbReference>
<evidence type="ECO:0000259" key="7">
    <source>
        <dbReference type="Pfam" id="PF00294"/>
    </source>
</evidence>
<dbReference type="InterPro" id="IPR029056">
    <property type="entry name" value="Ribokinase-like"/>
</dbReference>
<proteinExistence type="inferred from homology"/>
<dbReference type="Proteomes" id="UP000610760">
    <property type="component" value="Unassembled WGS sequence"/>
</dbReference>
<dbReference type="GO" id="GO:0005829">
    <property type="term" value="C:cytosol"/>
    <property type="evidence" value="ECO:0007669"/>
    <property type="project" value="TreeGrafter"/>
</dbReference>
<dbReference type="GO" id="GO:0005524">
    <property type="term" value="F:ATP binding"/>
    <property type="evidence" value="ECO:0007669"/>
    <property type="project" value="UniProtKB-KW"/>
</dbReference>